<feature type="domain" description="Homeobox" evidence="9">
    <location>
        <begin position="54"/>
        <end position="114"/>
    </location>
</feature>
<dbReference type="CDD" id="cd00086">
    <property type="entry name" value="homeodomain"/>
    <property type="match status" value="1"/>
</dbReference>
<keyword evidence="4 6" id="KW-0371">Homeobox</keyword>
<dbReference type="SUPFAM" id="SSF46689">
    <property type="entry name" value="Homeodomain-like"/>
    <property type="match status" value="1"/>
</dbReference>
<dbReference type="SMART" id="SM00389">
    <property type="entry name" value="HOX"/>
    <property type="match status" value="1"/>
</dbReference>
<dbReference type="OrthoDB" id="6159439at2759"/>
<proteinExistence type="predicted"/>
<dbReference type="InterPro" id="IPR001356">
    <property type="entry name" value="HD"/>
</dbReference>
<feature type="compositionally biased region" description="Low complexity" evidence="8">
    <location>
        <begin position="116"/>
        <end position="133"/>
    </location>
</feature>
<evidence type="ECO:0000256" key="4">
    <source>
        <dbReference type="ARBA" id="ARBA00023155"/>
    </source>
</evidence>
<dbReference type="GO" id="GO:0000981">
    <property type="term" value="F:DNA-binding transcription factor activity, RNA polymerase II-specific"/>
    <property type="evidence" value="ECO:0007669"/>
    <property type="project" value="InterPro"/>
</dbReference>
<evidence type="ECO:0000256" key="7">
    <source>
        <dbReference type="RuleBase" id="RU000682"/>
    </source>
</evidence>
<gene>
    <name evidence="10" type="ORF">INT47_006570</name>
</gene>
<reference evidence="10" key="1">
    <citation type="submission" date="2020-12" db="EMBL/GenBank/DDBJ databases">
        <title>Metabolic potential, ecology and presence of endohyphal bacteria is reflected in genomic diversity of Mucoromycotina.</title>
        <authorList>
            <person name="Muszewska A."/>
            <person name="Okrasinska A."/>
            <person name="Steczkiewicz K."/>
            <person name="Drgas O."/>
            <person name="Orlowska M."/>
            <person name="Perlinska-Lenart U."/>
            <person name="Aleksandrzak-Piekarczyk T."/>
            <person name="Szatraj K."/>
            <person name="Zielenkiewicz U."/>
            <person name="Pilsyk S."/>
            <person name="Malc E."/>
            <person name="Mieczkowski P."/>
            <person name="Kruszewska J.S."/>
            <person name="Biernat P."/>
            <person name="Pawlowska J."/>
        </authorList>
    </citation>
    <scope>NUCLEOTIDE SEQUENCE</scope>
    <source>
        <strain evidence="10">WA0000017839</strain>
    </source>
</reference>
<dbReference type="PANTHER" id="PTHR45793:SF5">
    <property type="entry name" value="HOMEOTIC PROTEIN OCELLILESS"/>
    <property type="match status" value="1"/>
</dbReference>
<dbReference type="AlphaFoldDB" id="A0A8H7QYE7"/>
<comment type="caution">
    <text evidence="10">The sequence shown here is derived from an EMBL/GenBank/DDBJ whole genome shotgun (WGS) entry which is preliminary data.</text>
</comment>
<dbReference type="PROSITE" id="PS00027">
    <property type="entry name" value="HOMEOBOX_1"/>
    <property type="match status" value="1"/>
</dbReference>
<feature type="DNA-binding region" description="Homeobox" evidence="6">
    <location>
        <begin position="56"/>
        <end position="115"/>
    </location>
</feature>
<evidence type="ECO:0000256" key="6">
    <source>
        <dbReference type="PROSITE-ProRule" id="PRU00108"/>
    </source>
</evidence>
<evidence type="ECO:0000313" key="10">
    <source>
        <dbReference type="EMBL" id="KAG2201026.1"/>
    </source>
</evidence>
<dbReference type="InterPro" id="IPR017970">
    <property type="entry name" value="Homeobox_CS"/>
</dbReference>
<evidence type="ECO:0000256" key="5">
    <source>
        <dbReference type="ARBA" id="ARBA00023242"/>
    </source>
</evidence>
<keyword evidence="2" id="KW-0217">Developmental protein</keyword>
<evidence type="ECO:0000313" key="11">
    <source>
        <dbReference type="Proteomes" id="UP000603453"/>
    </source>
</evidence>
<keyword evidence="5 6" id="KW-0539">Nucleus</keyword>
<evidence type="ECO:0000256" key="3">
    <source>
        <dbReference type="ARBA" id="ARBA00023125"/>
    </source>
</evidence>
<accession>A0A8H7QYE7</accession>
<protein>
    <recommendedName>
        <fullName evidence="9">Homeobox domain-containing protein</fullName>
    </recommendedName>
</protein>
<evidence type="ECO:0000259" key="9">
    <source>
        <dbReference type="PROSITE" id="PS50071"/>
    </source>
</evidence>
<dbReference type="InterPro" id="IPR009057">
    <property type="entry name" value="Homeodomain-like_sf"/>
</dbReference>
<dbReference type="GO" id="GO:0005634">
    <property type="term" value="C:nucleus"/>
    <property type="evidence" value="ECO:0007669"/>
    <property type="project" value="UniProtKB-SubCell"/>
</dbReference>
<dbReference type="Gene3D" id="1.10.10.60">
    <property type="entry name" value="Homeodomain-like"/>
    <property type="match status" value="1"/>
</dbReference>
<dbReference type="Pfam" id="PF00046">
    <property type="entry name" value="Homeodomain"/>
    <property type="match status" value="1"/>
</dbReference>
<evidence type="ECO:0000256" key="8">
    <source>
        <dbReference type="SAM" id="MobiDB-lite"/>
    </source>
</evidence>
<dbReference type="GO" id="GO:0000978">
    <property type="term" value="F:RNA polymerase II cis-regulatory region sequence-specific DNA binding"/>
    <property type="evidence" value="ECO:0007669"/>
    <property type="project" value="TreeGrafter"/>
</dbReference>
<sequence length="321" mass="37405">MNTMIHTPTIINTSSFEGMPFLHDDATYYGENEEELEVKPYQQGDDFRPTFYNPFEIKHRRRTSRAQFKVLEKTFLENPKPNASIRRWLAQKLVMTPRGVQVWFQNRRAKEKTVNSKKSPSSSSSSSSVIPNTQSTQSTLSLLSEPLVKQSSIDSFISQESPSPVQSTCTCNDCQLFMTTPMSRTLSYPPFYQSDACSTNADEEELLMTPVTPFVDTANPLMYEYPIFMNSQWQDKREDYPQFTPQQIRRNIYNDAMLFDDSVRRYSQPITTNADRLMQSTEVFRRLSEPIFDGGDMNFLNQQPMYDTTQFDLLHRNRYMM</sequence>
<evidence type="ECO:0000256" key="1">
    <source>
        <dbReference type="ARBA" id="ARBA00004123"/>
    </source>
</evidence>
<comment type="subcellular location">
    <subcellularLocation>
        <location evidence="1 6 7">Nucleus</location>
    </subcellularLocation>
</comment>
<evidence type="ECO:0000256" key="2">
    <source>
        <dbReference type="ARBA" id="ARBA00022473"/>
    </source>
</evidence>
<organism evidence="10 11">
    <name type="scientific">Mucor saturninus</name>
    <dbReference type="NCBI Taxonomy" id="64648"/>
    <lineage>
        <taxon>Eukaryota</taxon>
        <taxon>Fungi</taxon>
        <taxon>Fungi incertae sedis</taxon>
        <taxon>Mucoromycota</taxon>
        <taxon>Mucoromycotina</taxon>
        <taxon>Mucoromycetes</taxon>
        <taxon>Mucorales</taxon>
        <taxon>Mucorineae</taxon>
        <taxon>Mucoraceae</taxon>
        <taxon>Mucor</taxon>
    </lineage>
</organism>
<keyword evidence="11" id="KW-1185">Reference proteome</keyword>
<dbReference type="PROSITE" id="PS50071">
    <property type="entry name" value="HOMEOBOX_2"/>
    <property type="match status" value="1"/>
</dbReference>
<name>A0A8H7QYE7_9FUNG</name>
<dbReference type="EMBL" id="JAEPRD010000076">
    <property type="protein sequence ID" value="KAG2201026.1"/>
    <property type="molecule type" value="Genomic_DNA"/>
</dbReference>
<dbReference type="PANTHER" id="PTHR45793">
    <property type="entry name" value="HOMEOBOX PROTEIN"/>
    <property type="match status" value="1"/>
</dbReference>
<keyword evidence="3 6" id="KW-0238">DNA-binding</keyword>
<dbReference type="Proteomes" id="UP000603453">
    <property type="component" value="Unassembled WGS sequence"/>
</dbReference>
<feature type="region of interest" description="Disordered" evidence="8">
    <location>
        <begin position="111"/>
        <end position="133"/>
    </location>
</feature>